<evidence type="ECO:0000313" key="3">
    <source>
        <dbReference type="Proteomes" id="UP000274515"/>
    </source>
</evidence>
<keyword evidence="1" id="KW-0472">Membrane</keyword>
<evidence type="ECO:0000256" key="1">
    <source>
        <dbReference type="SAM" id="Phobius"/>
    </source>
</evidence>
<feature type="transmembrane region" description="Helical" evidence="1">
    <location>
        <begin position="74"/>
        <end position="96"/>
    </location>
</feature>
<keyword evidence="1" id="KW-0812">Transmembrane</keyword>
<feature type="transmembrane region" description="Helical" evidence="1">
    <location>
        <begin position="135"/>
        <end position="158"/>
    </location>
</feature>
<feature type="transmembrane region" description="Helical" evidence="1">
    <location>
        <begin position="164"/>
        <end position="183"/>
    </location>
</feature>
<dbReference type="EMBL" id="RSAA01000001">
    <property type="protein sequence ID" value="RRO20545.1"/>
    <property type="molecule type" value="Genomic_DNA"/>
</dbReference>
<dbReference type="OrthoDB" id="3430853at2"/>
<dbReference type="Pfam" id="PF20128">
    <property type="entry name" value="DUF6518"/>
    <property type="match status" value="1"/>
</dbReference>
<protein>
    <submittedName>
        <fullName evidence="2">Uncharacterized protein</fullName>
    </submittedName>
</protein>
<sequence length="220" mass="22171">MTELVGDAVLTGAHRRRGATGPVVLAVAAGLAAGAATSVAQGVLPEQVASLANSSGSWCLLAFLLALTAPSAPAGAVCGFASLACMLAGYVLTAWLHGYPSSTGMVVFWSAAALLAGPVLGVGAQWLLRKPGPHAALGISSLCGVLIGEAAYGLLVVAESTEPRYWWSEGVFGVVLLVAAAVWKLRGLGVILQAVLVTAAVASAFPVMYLHGGVLMRLLP</sequence>
<dbReference type="AlphaFoldDB" id="A0A3R8PB73"/>
<dbReference type="Proteomes" id="UP000274515">
    <property type="component" value="Unassembled WGS sequence"/>
</dbReference>
<name>A0A3R8PB73_9PSEU</name>
<comment type="caution">
    <text evidence="2">The sequence shown here is derived from an EMBL/GenBank/DDBJ whole genome shotgun (WGS) entry which is preliminary data.</text>
</comment>
<feature type="transmembrane region" description="Helical" evidence="1">
    <location>
        <begin position="50"/>
        <end position="67"/>
    </location>
</feature>
<accession>A0A3R8PB73</accession>
<keyword evidence="1" id="KW-1133">Transmembrane helix</keyword>
<reference evidence="2 3" key="1">
    <citation type="submission" date="2018-11" db="EMBL/GenBank/DDBJ databases">
        <title>Saccharopolyspora rhizosphaerae sp. nov., an actinomycete isolated from rhizosphere soil in Thailand.</title>
        <authorList>
            <person name="Intra B."/>
            <person name="Euanorasetr J."/>
            <person name="Take A."/>
            <person name="Inahashi Y."/>
            <person name="Mori M."/>
            <person name="Panbangred W."/>
            <person name="Matsumoto A."/>
        </authorList>
    </citation>
    <scope>NUCLEOTIDE SEQUENCE [LARGE SCALE GENOMIC DNA]</scope>
    <source>
        <strain evidence="2 3">H219</strain>
    </source>
</reference>
<feature type="transmembrane region" description="Helical" evidence="1">
    <location>
        <begin position="108"/>
        <end position="128"/>
    </location>
</feature>
<evidence type="ECO:0000313" key="2">
    <source>
        <dbReference type="EMBL" id="RRO20545.1"/>
    </source>
</evidence>
<dbReference type="RefSeq" id="WP_125088249.1">
    <property type="nucleotide sequence ID" value="NZ_RSAA01000001.1"/>
</dbReference>
<dbReference type="InterPro" id="IPR045393">
    <property type="entry name" value="DUF6518"/>
</dbReference>
<gene>
    <name evidence="2" type="ORF">EIL87_01260</name>
</gene>
<proteinExistence type="predicted"/>
<feature type="transmembrane region" description="Helical" evidence="1">
    <location>
        <begin position="23"/>
        <end position="44"/>
    </location>
</feature>
<feature type="transmembrane region" description="Helical" evidence="1">
    <location>
        <begin position="190"/>
        <end position="210"/>
    </location>
</feature>
<keyword evidence="3" id="KW-1185">Reference proteome</keyword>
<organism evidence="2 3">
    <name type="scientific">Saccharopolyspora rhizosphaerae</name>
    <dbReference type="NCBI Taxonomy" id="2492662"/>
    <lineage>
        <taxon>Bacteria</taxon>
        <taxon>Bacillati</taxon>
        <taxon>Actinomycetota</taxon>
        <taxon>Actinomycetes</taxon>
        <taxon>Pseudonocardiales</taxon>
        <taxon>Pseudonocardiaceae</taxon>
        <taxon>Saccharopolyspora</taxon>
    </lineage>
</organism>